<feature type="domain" description="Ig-like" evidence="3">
    <location>
        <begin position="1202"/>
        <end position="1293"/>
    </location>
</feature>
<feature type="domain" description="Ig-like" evidence="3">
    <location>
        <begin position="3759"/>
        <end position="3873"/>
    </location>
</feature>
<feature type="region of interest" description="Disordered" evidence="1">
    <location>
        <begin position="2228"/>
        <end position="2264"/>
    </location>
</feature>
<dbReference type="InterPro" id="IPR036179">
    <property type="entry name" value="Ig-like_dom_sf"/>
</dbReference>
<feature type="transmembrane region" description="Helical" evidence="2">
    <location>
        <begin position="3715"/>
        <end position="3737"/>
    </location>
</feature>
<dbReference type="SUPFAM" id="SSF48726">
    <property type="entry name" value="Immunoglobulin"/>
    <property type="match status" value="31"/>
</dbReference>
<dbReference type="InterPro" id="IPR007110">
    <property type="entry name" value="Ig-like_dom"/>
</dbReference>
<accession>A0A498LHS6</accession>
<dbReference type="PROSITE" id="PS50835">
    <property type="entry name" value="IG_LIKE"/>
    <property type="match status" value="10"/>
</dbReference>
<keyword evidence="2" id="KW-0812">Transmembrane</keyword>
<feature type="transmembrane region" description="Helical" evidence="2">
    <location>
        <begin position="4448"/>
        <end position="4471"/>
    </location>
</feature>
<dbReference type="EMBL" id="QBIY01013376">
    <property type="protein sequence ID" value="RXN06214.1"/>
    <property type="molecule type" value="Genomic_DNA"/>
</dbReference>
<evidence type="ECO:0000256" key="1">
    <source>
        <dbReference type="SAM" id="MobiDB-lite"/>
    </source>
</evidence>
<dbReference type="Gene3D" id="2.60.40.10">
    <property type="entry name" value="Immunoglobulins"/>
    <property type="match status" value="32"/>
</dbReference>
<reference evidence="4 5" key="1">
    <citation type="submission" date="2018-03" db="EMBL/GenBank/DDBJ databases">
        <title>Draft genome sequence of Rohu Carp (Labeo rohita).</title>
        <authorList>
            <person name="Das P."/>
            <person name="Kushwaha B."/>
            <person name="Joshi C.G."/>
            <person name="Kumar D."/>
            <person name="Nagpure N.S."/>
            <person name="Sahoo L."/>
            <person name="Das S.P."/>
            <person name="Bit A."/>
            <person name="Patnaik S."/>
            <person name="Meher P.K."/>
            <person name="Jayasankar P."/>
            <person name="Koringa P.G."/>
            <person name="Patel N.V."/>
            <person name="Hinsu A.T."/>
            <person name="Kumar R."/>
            <person name="Pandey M."/>
            <person name="Agarwal S."/>
            <person name="Srivastava S."/>
            <person name="Singh M."/>
            <person name="Iquebal M.A."/>
            <person name="Jaiswal S."/>
            <person name="Angadi U.B."/>
            <person name="Kumar N."/>
            <person name="Raza M."/>
            <person name="Shah T.M."/>
            <person name="Rai A."/>
            <person name="Jena J.K."/>
        </authorList>
    </citation>
    <scope>NUCLEOTIDE SEQUENCE [LARGE SCALE GENOMIC DNA]</scope>
    <source>
        <strain evidence="4">DASCIFA01</strain>
        <tissue evidence="4">Testis</tissue>
    </source>
</reference>
<feature type="domain" description="Ig-like" evidence="3">
    <location>
        <begin position="3095"/>
        <end position="3181"/>
    </location>
</feature>
<proteinExistence type="predicted"/>
<feature type="compositionally biased region" description="Low complexity" evidence="1">
    <location>
        <begin position="4485"/>
        <end position="4496"/>
    </location>
</feature>
<feature type="transmembrane region" description="Helical" evidence="2">
    <location>
        <begin position="2188"/>
        <end position="2209"/>
    </location>
</feature>
<feature type="transmembrane region" description="Helical" evidence="2">
    <location>
        <begin position="544"/>
        <end position="567"/>
    </location>
</feature>
<dbReference type="Proteomes" id="UP000290572">
    <property type="component" value="Unassembled WGS sequence"/>
</dbReference>
<keyword evidence="2" id="KW-1133">Transmembrane helix</keyword>
<dbReference type="PANTHER" id="PTHR46484">
    <property type="entry name" value="SI:CH211-171H4.5-RELATED"/>
    <property type="match status" value="1"/>
</dbReference>
<comment type="caution">
    <text evidence="4">The sequence shown here is derived from an EMBL/GenBank/DDBJ whole genome shotgun (WGS) entry which is preliminary data.</text>
</comment>
<feature type="domain" description="Ig-like" evidence="3">
    <location>
        <begin position="4335"/>
        <end position="4423"/>
    </location>
</feature>
<dbReference type="InterPro" id="IPR013783">
    <property type="entry name" value="Ig-like_fold"/>
</dbReference>
<evidence type="ECO:0000313" key="4">
    <source>
        <dbReference type="EMBL" id="RXN06214.1"/>
    </source>
</evidence>
<feature type="domain" description="Ig-like" evidence="3">
    <location>
        <begin position="2085"/>
        <end position="2176"/>
    </location>
</feature>
<evidence type="ECO:0000256" key="2">
    <source>
        <dbReference type="SAM" id="Phobius"/>
    </source>
</evidence>
<evidence type="ECO:0000313" key="5">
    <source>
        <dbReference type="Proteomes" id="UP000290572"/>
    </source>
</evidence>
<gene>
    <name evidence="4" type="ORF">ROHU_032994</name>
</gene>
<organism evidence="4 5">
    <name type="scientific">Labeo rohita</name>
    <name type="common">Indian major carp</name>
    <name type="synonym">Cyprinus rohita</name>
    <dbReference type="NCBI Taxonomy" id="84645"/>
    <lineage>
        <taxon>Eukaryota</taxon>
        <taxon>Metazoa</taxon>
        <taxon>Chordata</taxon>
        <taxon>Craniata</taxon>
        <taxon>Vertebrata</taxon>
        <taxon>Euteleostomi</taxon>
        <taxon>Actinopterygii</taxon>
        <taxon>Neopterygii</taxon>
        <taxon>Teleostei</taxon>
        <taxon>Ostariophysi</taxon>
        <taxon>Cypriniformes</taxon>
        <taxon>Cyprinidae</taxon>
        <taxon>Labeoninae</taxon>
        <taxon>Labeonini</taxon>
        <taxon>Labeo</taxon>
    </lineage>
</organism>
<feature type="transmembrane region" description="Helical" evidence="2">
    <location>
        <begin position="629"/>
        <end position="646"/>
    </location>
</feature>
<keyword evidence="2" id="KW-0472">Membrane</keyword>
<feature type="domain" description="Ig-like" evidence="3">
    <location>
        <begin position="3612"/>
        <end position="3703"/>
    </location>
</feature>
<feature type="domain" description="Ig-like" evidence="3">
    <location>
        <begin position="4006"/>
        <end position="4097"/>
    </location>
</feature>
<keyword evidence="5" id="KW-1185">Reference proteome</keyword>
<dbReference type="STRING" id="84645.A0A498LHS6"/>
<feature type="domain" description="Ig-like" evidence="3">
    <location>
        <begin position="3397"/>
        <end position="3491"/>
    </location>
</feature>
<protein>
    <submittedName>
        <fullName evidence="4">Myelin-associated glyco-like protein</fullName>
    </submittedName>
</protein>
<feature type="domain" description="Ig-like" evidence="3">
    <location>
        <begin position="1868"/>
        <end position="1964"/>
    </location>
</feature>
<dbReference type="PANTHER" id="PTHR46484:SF7">
    <property type="entry name" value="MYELIN-ASSOCIATED GLYCOPROTEIN-LIKE-RELATED"/>
    <property type="match status" value="1"/>
</dbReference>
<evidence type="ECO:0000259" key="3">
    <source>
        <dbReference type="PROSITE" id="PS50835"/>
    </source>
</evidence>
<dbReference type="InterPro" id="IPR003599">
    <property type="entry name" value="Ig_sub"/>
</dbReference>
<sequence>MSRGLDYDDTTLKEIFNACFDDPVPKWEMENLKILNFWDFSKYIGHCIQWGMPPLPPKSTCSDHSATLPLSIQDQDHLLTPTQKRRARRRRAPQSAASIDDSDTFSVILESTEIAPISPEPISSSFKPPPIKYALVPSESVELTSVSPLLAMNNPKSEPDKSSVIPQSNLAMYPALFIQVVMMSLQKVSHTGCDYENIEDTQKQLPTNPSDSSNTVYATAQLPTNPSDSPNCVYSTVHKATGDSQVVITSADDLNYTMVNFQKKADCPDSVSLRNNQDYSVVSSSSWTGYSRGEASHSCTYDGYAANEKFSLLDDTRAARFTVTIRDLTEKDSDIYYFGIDMYGMDSYCEVNLNVITDFSSISLTSSPAQIKAPANYKGYLLFVRDICGLIQKDGEDLSFFDFILYFPPNEEYQKPAIPVQNETYFQYVADVIPKITALPRSCVVIPCSFKMEEEFVTRLRVLWVTRKGGYMFHTDPVDVLDNFKGRTRLLGNPDEQNCTVEMDNVRTHDNGPFCFRAERENERYSFNNSCVFIIMRGVQGVGFGPYVIASSLVFIFICILAGVFIYKRRHKHQSPRANTNLRAEYNGMMNLPSSQGKQHMYGVRKQAFLQTTCAVTKKGKPGSIMRPLLIYLLLQGVLLYDTLAWEVRMPKQIHGLQGSCLVIPCSFSYSSYPPNNPNRVVWYHWDSIYYPTVYDKWKPNDDIHSSPSSVFMVVIEQATKEDHGKKLICTAQFSGGHLTASVVLHVQRILLYDALGWEVSMPKDIHGLKGSCLVIPCSFSYKSNPPKNPRRVVWYERDSKGSPLVYDRLHPNDVNEKFKGKTGLYGESDWDCSLLIKNLELSHNREKLYTRIDPENIAWQNYETDDATSTVLVDATPQQPSISITGGEKTGDTVTVECSTFHSCPYSKPTITLNGIEGSDETKDESIKNGLWKIILTRTGVIKAESTTIKCSVTHYGGITVTATEVKTSKCVHHTISIEPELADVTEGVGQNFTCTIYHSCQKENPVITWNYENMQVSAWNKKHSDSDQFRIAFSNITFLGAKEDNGKRLICTATFSGGNIETYVVLRVEEYQKPVDQILNETYFQYVADVIPKITALPRSCVVIPCSFKTEDEYLTRLRVLWVNRKGGYMFHTDPVDVLDNFKGRTKLLGNPDEQNCTVEMDNVQTHDNGPFCFQGERENERYRFNNSCVFIIMRAPNKPVMSSLPENIEPGTRITVKCSVNHTCSSHPPEITWNVPTAQKTISHNHMGGGVWETVSAVTFIPTGYEDKDEIACTATFWGGKTQENTALLSIRNGASGADFPGVLFYDTLAWYVSMPKHIQGLKGSCLVIPCSFYYSSYPPENPYRVVWYKWVSKGYPLVYDRWYPWDVIDEFRWKTDLYGDPSRRECSLLIKNLHLSHHGEKLYTWIDPENVGWRTYEFYEVTSTVLVKGRPWQPIISIYGGDRTGIPLYNALGWEVIMPKDIHGLKGSCLVIPCSFSYKSNPPKNPRRVVWYERDSKGSPLVYDPLHPNNVNEKFRGKTGLYGESDWDCSLLIKNLQSSHNGKKLYTRIDPDNIAWENYETDDATSTVLVDATSQQPSISITGGEKTGDTVTVECSTFHTCPYSKPTITLNGIEGSDETKDESFKDGLWKITLTRKGVIKAESTTIKCSVTHYGDITVMATVVKSAECVHQKIMIEPELADVTVSIAKEFTCNVQHSCQNKNPTIIWNYKNMKVTEGRKTLSDLKWITYSNIVFLATKEDHGKKLICTAELSGGNLTASVVLNVHRILLYDALGWEVSMPKDIHGLKGSCLVIPCSFSYKSNPPKNPRRVVCKPTITLDGIEGSDETKDEFIKDGLRKITLARKGVVKAESTTIKCSVTHYGGITVMATEVKTSKYVTEGVGQNFTCTIYHSCQKENPVITWNYENMQVSAWNKKHSDSDQFRIAFSNITFLGAKEDNGKRLICTATFSEGNMETYVVLRVQAYFQYVADVIPRITALPRSCVVIPCSFKTEDEYLTRLRVLWVTRKGGYMFHTDPFDVSDNFKGRTRLLGNPDEQNCTVEMDNVQTHDNGPFCFQAERENERYRFNNSCVFILMRAPDKPVMSSLPENIEPGTRVTVKCSVNHTCSSHPPEITWSVPTAQKTATHNHMGGGVWETVSAVTFIPTGYEDKDEIVCTATYWGGKTQENTALLSIRRVQGLKLETVGLYAIASSLVFILICVLAGVLTCKTRHSPLTSVIYRYTENAPERPPKPGQRNIGNAPERPPKPEQRQTPITHNQCKSESRIQSVPSLMNLLSSQGKQHMYGVRKQTFLQTSCPVTKEGKPGNMMRPLVVHLLLQVSPQKPIISIYGGDRMGDTITVECSTLHSCPYSRPSFTLYGIEGNNQIRDEPIEDGLWKTTLTRKGVVKAEHLTTECSITHYGGITVMATKDKSAECVHQKITIEPELADVTVSIAKKFTCSVYHSCQNKNPTITWNYKNMEVTQGRKTLSDLKWISYSNIVFLATKEDHGKKLICTGGHCTASVVLHVQQYQKPIQILNEKYQKPIQILNETYFQYVADVIPKITALLRSYVVIPCSFKMEEKYLTQLWGKHGNMMRPLVVHLLLQGVLLYDTLAWYVSMPKQIQGLQGSCLVIPCSFYYTSYPPENPYRVVWYKWVSKGYPLVYDRWYPWDVIDEFRRKTDLFGDPSRWECSLLIKNLDLSHHGEKLYTWIDPENVGWRTYEFYEVTSTVLVKGVLLYDTLAWYVSMPKHIQGLQGSCLVIPCSFYYTSYPPENPYRVVWYKWVSKGYPLVYDRWYPWDVIDEFRRKTDLYGDPSRRECSLLIKNLDLSHHGEKLYTWIDPENVGWRTYEFYEVTSTVLVKGRPWQPIISIYGGDRTGVLLYDALAWEVRMPKQIHGLQGSCLVIPCSFYYSSYPPENPRRVVWYQWVSEGYPLVYDPWYPNDVIEKFRWKTFLYGDPSRWDCSLLIKNLDLSHHGEKLYTWIDPENVGKSTYRFYDVTSTILVDERPRQPIISIYGGDRTGDTITVECSTFHTCPYSKPSITLNGIEGSNQIRDESIKDGLWKTTLTRKGVVKTERLTITCSITHYGGKTVTATKDKSAECVHQKITIEPEFADVTVSIAKKFTCSVYHSCRNKNPTITWNYKNMEVTQGRKTLSDLKWISYSNIVFQATKEDHGKKLICTATFSGGHLTASVVLHVQRILLYDALGWEVSMPKDIHGLKGSCLVIPCSFSYKSNPPKNTRRVVWYEQDSNSSPLVYDPLHPNNVNEKFRGKTGLYGESDWDCSLLIKNLESSHNGMKLYTRIDPDNIAWQNYETDDATSTVLVDATPQQPSISITGGEKTGDTVTVECSTFHSCPYSKPTITLNGIEGSDETKDESIKNGLWKITLTRKGVIKAESTTIKCSVTHYGGITETATEVKTSIYVTEGVGQNFTCTIYHSCQKENPVITWNYENMQVSAWNKKHSDSDQFQIAFSNITFLGAKEDNGKRLICTATFSGGNMETYVVLRVQDYFQYVADVIPKITALPRSCVVIPCSFKTEDEYLTRLRVLWVTGKGGYMFHTDPVNVLDNFRGRTRLLGNPDEQNCTVEIDNVQTHDNGLFCFQAERDKERYSFNNSCVFIIMRAPDKPVMSSLPENIKPGTRVTVKCSVNHTCSSHPPEITWSVPTAQKTISHNHMGGGVWETVSTVTFIPTGCEEKDEIVCTATYWGGKTQENTALLSIRREQGLKLETVVLYAIASSLVFILICVLAGVLICKRRHRANNTCTVSGNKPFSKPHVTSTKEQNLLQDFNSISGVQQNIKIEPELADVTEGVAKNFICSVYHSCQKENPAITWNYKNMQVTKGSKELSGLNRISYSNITFLGAKEDYGKKLICTATFSGGDVSASVVLRVQQYQKPIQILNETYFQYVADVIPKITALPRSCVVIPCSFKMEEKYLSQLWVLWVTEKGGYMFHTNPSNILDNFKGHTRLLGNLNEQNCTVEVDRVQTHDNGPFCFRAQRENKRYSFNNSCVFIIMRASPDKPVMSSLPEDIDPGTRVPVKCSVNHTCSSHPPQITWNVPVSQETISHNHMGGGVWETVSAVTFIPTGYEEKDEIVCTAKFWGGETQENTAFLSIRNSLIWICKAHNLNRGDQFGTDSQGVLLYVALGWKVRMPKDIHGLRGSCLVIPCSFNYTAYPPANPRRVVWYQWVSKGYPLVYDPWYPNYVIEKFRGKTDLYGDPSSRDCSLLIKNLELSHNGEKIYAWIDPENVGWRTYKFYDVTSTIQVDASPQQPSININGGERTGDNITVACSTFHTCPYSKPNITLNGIEGSDTIKDESFKDGLWQTTLTRTGVVKAENSTIECSATHHGGITVTATKNTSAQYVTEGIAKNFICSVYHSCQKENPSITWNYENMQVTKGNKTLSGLNQVTYSNITFLGAKEDHGKKLICSAKFSERDITASVDLNVQSLSHNEANPVLTGLKTIGLYILTPSLVFLITWVLAGVIIYKKRQRSKDAMSENKSFSKPSMPSPKSDPKSFSDNDYEAEYTNMDELNIYGNI</sequence>
<feature type="region of interest" description="Disordered" evidence="1">
    <location>
        <begin position="4480"/>
        <end position="4506"/>
    </location>
</feature>
<feature type="transmembrane region" description="Helical" evidence="2">
    <location>
        <begin position="2582"/>
        <end position="2601"/>
    </location>
</feature>
<dbReference type="SMART" id="SM00409">
    <property type="entry name" value="IG"/>
    <property type="match status" value="25"/>
</dbReference>
<feature type="domain" description="Ig-like" evidence="3">
    <location>
        <begin position="981"/>
        <end position="1069"/>
    </location>
</feature>
<feature type="region of interest" description="Disordered" evidence="1">
    <location>
        <begin position="74"/>
        <end position="98"/>
    </location>
</feature>
<name>A0A498LHS6_LABRO</name>
<feature type="compositionally biased region" description="Basic residues" evidence="1">
    <location>
        <begin position="83"/>
        <end position="92"/>
    </location>
</feature>
<feature type="compositionally biased region" description="Polar residues" evidence="1">
    <location>
        <begin position="2254"/>
        <end position="2264"/>
    </location>
</feature>